<dbReference type="PANTHER" id="PTHR13511">
    <property type="entry name" value="KXDL MOTIF-CONTAINING PROTEIN 1"/>
    <property type="match status" value="1"/>
</dbReference>
<dbReference type="PANTHER" id="PTHR13511:SF0">
    <property type="entry name" value="KXDL MOTIF-CONTAINING PROTEIN 1"/>
    <property type="match status" value="1"/>
</dbReference>
<feature type="compositionally biased region" description="Polar residues" evidence="2">
    <location>
        <begin position="47"/>
        <end position="62"/>
    </location>
</feature>
<dbReference type="AlphaFoldDB" id="A0A9W8B1Z5"/>
<name>A0A9W8B1Z5_9FUNG</name>
<evidence type="ECO:0000313" key="4">
    <source>
        <dbReference type="EMBL" id="KAJ1979590.1"/>
    </source>
</evidence>
<evidence type="ECO:0000313" key="5">
    <source>
        <dbReference type="Proteomes" id="UP001151582"/>
    </source>
</evidence>
<comment type="similarity">
    <text evidence="1">Belongs to the KXD1 family.</text>
</comment>
<dbReference type="InterPro" id="IPR019371">
    <property type="entry name" value="KxDL_dom"/>
</dbReference>
<feature type="domain" description="KxDL" evidence="3">
    <location>
        <begin position="84"/>
        <end position="144"/>
    </location>
</feature>
<dbReference type="GO" id="GO:0099078">
    <property type="term" value="C:BORC complex"/>
    <property type="evidence" value="ECO:0007669"/>
    <property type="project" value="TreeGrafter"/>
</dbReference>
<comment type="caution">
    <text evidence="4">The sequence shown here is derived from an EMBL/GenBank/DDBJ whole genome shotgun (WGS) entry which is preliminary data.</text>
</comment>
<dbReference type="Proteomes" id="UP001151582">
    <property type="component" value="Unassembled WGS sequence"/>
</dbReference>
<sequence length="160" mass="17826">MNRRALQQPSGVDSGQANASRAQSPTVGVTASYDFATPPRQPFDGFESTTSLDTPITSSAPPTNSLVQLTDSLSPDQVDAIATQQAKRVLQDCNAESARRFEQMQPKLRRHVREVQTVRADLQDVFQTIRRLKLKIGQRYPKVYEYVKTLHPAPAEADEE</sequence>
<evidence type="ECO:0000259" key="3">
    <source>
        <dbReference type="Pfam" id="PF10241"/>
    </source>
</evidence>
<dbReference type="OrthoDB" id="10258877at2759"/>
<protein>
    <recommendedName>
        <fullName evidence="3">KxDL domain-containing protein</fullName>
    </recommendedName>
</protein>
<feature type="region of interest" description="Disordered" evidence="2">
    <location>
        <begin position="1"/>
        <end position="62"/>
    </location>
</feature>
<reference evidence="4" key="1">
    <citation type="submission" date="2022-07" db="EMBL/GenBank/DDBJ databases">
        <title>Phylogenomic reconstructions and comparative analyses of Kickxellomycotina fungi.</title>
        <authorList>
            <person name="Reynolds N.K."/>
            <person name="Stajich J.E."/>
            <person name="Barry K."/>
            <person name="Grigoriev I.V."/>
            <person name="Crous P."/>
            <person name="Smith M.E."/>
        </authorList>
    </citation>
    <scope>NUCLEOTIDE SEQUENCE</scope>
    <source>
        <strain evidence="4">RSA 567</strain>
    </source>
</reference>
<evidence type="ECO:0000256" key="1">
    <source>
        <dbReference type="ARBA" id="ARBA00005913"/>
    </source>
</evidence>
<dbReference type="InterPro" id="IPR039843">
    <property type="entry name" value="KXD1-like"/>
</dbReference>
<evidence type="ECO:0000256" key="2">
    <source>
        <dbReference type="SAM" id="MobiDB-lite"/>
    </source>
</evidence>
<feature type="compositionally biased region" description="Polar residues" evidence="2">
    <location>
        <begin position="1"/>
        <end position="29"/>
    </location>
</feature>
<organism evidence="4 5">
    <name type="scientific">Dimargaris verticillata</name>
    <dbReference type="NCBI Taxonomy" id="2761393"/>
    <lineage>
        <taxon>Eukaryota</taxon>
        <taxon>Fungi</taxon>
        <taxon>Fungi incertae sedis</taxon>
        <taxon>Zoopagomycota</taxon>
        <taxon>Kickxellomycotina</taxon>
        <taxon>Dimargaritomycetes</taxon>
        <taxon>Dimargaritales</taxon>
        <taxon>Dimargaritaceae</taxon>
        <taxon>Dimargaris</taxon>
    </lineage>
</organism>
<dbReference type="GO" id="GO:0032418">
    <property type="term" value="P:lysosome localization"/>
    <property type="evidence" value="ECO:0007669"/>
    <property type="project" value="TreeGrafter"/>
</dbReference>
<proteinExistence type="inferred from homology"/>
<dbReference type="EMBL" id="JANBQB010000211">
    <property type="protein sequence ID" value="KAJ1979590.1"/>
    <property type="molecule type" value="Genomic_DNA"/>
</dbReference>
<accession>A0A9W8B1Z5</accession>
<keyword evidence="5" id="KW-1185">Reference proteome</keyword>
<dbReference type="Pfam" id="PF10241">
    <property type="entry name" value="KxDL"/>
    <property type="match status" value="1"/>
</dbReference>
<gene>
    <name evidence="4" type="ORF">H4R34_002766</name>
</gene>